<dbReference type="InterPro" id="IPR000182">
    <property type="entry name" value="GNAT_dom"/>
</dbReference>
<dbReference type="AlphaFoldDB" id="A0A5N4WET4"/>
<dbReference type="PROSITE" id="PS51186">
    <property type="entry name" value="GNAT"/>
    <property type="match status" value="1"/>
</dbReference>
<evidence type="ECO:0000313" key="2">
    <source>
        <dbReference type="EMBL" id="KAB1855006.1"/>
    </source>
</evidence>
<gene>
    <name evidence="2" type="ORF">F4W09_09265</name>
</gene>
<sequence>MQSLKFRKAELTDLDRLLHLINLAYRENPIQSWTNEADYVSGQRINKQQLQQVLMDNNYHLYVAEVEDVTSTTSLIGCIGLAFNEEEVEIGTFCVDPVFQNTGVGKMILSFAETQALLIQPNLRLYMMYVLDIRSELIAYYQRRGYSLTQVQKPYPIDANVGTPLLNIELQQLIKHVS</sequence>
<dbReference type="SUPFAM" id="SSF55729">
    <property type="entry name" value="Acyl-CoA N-acyltransferases (Nat)"/>
    <property type="match status" value="1"/>
</dbReference>
<keyword evidence="2" id="KW-0808">Transferase</keyword>
<dbReference type="Proteomes" id="UP000325788">
    <property type="component" value="Unassembled WGS sequence"/>
</dbReference>
<proteinExistence type="predicted"/>
<dbReference type="Pfam" id="PF00583">
    <property type="entry name" value="Acetyltransf_1"/>
    <property type="match status" value="1"/>
</dbReference>
<protein>
    <submittedName>
        <fullName evidence="2">GNAT family N-acetyltransferase</fullName>
    </submittedName>
</protein>
<feature type="domain" description="N-acetyltransferase" evidence="1">
    <location>
        <begin position="4"/>
        <end position="175"/>
    </location>
</feature>
<dbReference type="RefSeq" id="WP_151504600.1">
    <property type="nucleotide sequence ID" value="NZ_VXLD01000005.1"/>
</dbReference>
<dbReference type="GO" id="GO:0016747">
    <property type="term" value="F:acyltransferase activity, transferring groups other than amino-acyl groups"/>
    <property type="evidence" value="ECO:0007669"/>
    <property type="project" value="InterPro"/>
</dbReference>
<accession>A0A5N4WET4</accession>
<dbReference type="InterPro" id="IPR016181">
    <property type="entry name" value="Acyl_CoA_acyltransferase"/>
</dbReference>
<reference evidence="2 3" key="1">
    <citation type="submission" date="2019-09" db="EMBL/GenBank/DDBJ databases">
        <title>Draft genome sequence of Acinetobacter tandoii W4-4-4 isolated from environmental water sample.</title>
        <authorList>
            <person name="Wee S.K."/>
            <person name="Yan B."/>
            <person name="Mustaffa S.B."/>
            <person name="Yap E.P.H."/>
        </authorList>
    </citation>
    <scope>NUCLEOTIDE SEQUENCE [LARGE SCALE GENOMIC DNA]</scope>
    <source>
        <strain evidence="2 3">W4-4-4</strain>
    </source>
</reference>
<comment type="caution">
    <text evidence="2">The sequence shown here is derived from an EMBL/GenBank/DDBJ whole genome shotgun (WGS) entry which is preliminary data.</text>
</comment>
<evidence type="ECO:0000313" key="3">
    <source>
        <dbReference type="Proteomes" id="UP000325788"/>
    </source>
</evidence>
<dbReference type="CDD" id="cd04301">
    <property type="entry name" value="NAT_SF"/>
    <property type="match status" value="1"/>
</dbReference>
<dbReference type="EMBL" id="VXLD01000005">
    <property type="protein sequence ID" value="KAB1855006.1"/>
    <property type="molecule type" value="Genomic_DNA"/>
</dbReference>
<dbReference type="Gene3D" id="3.40.630.30">
    <property type="match status" value="1"/>
</dbReference>
<name>A0A5N4WET4_9GAMM</name>
<organism evidence="2 3">
    <name type="scientific">Acinetobacter tandoii</name>
    <dbReference type="NCBI Taxonomy" id="202954"/>
    <lineage>
        <taxon>Bacteria</taxon>
        <taxon>Pseudomonadati</taxon>
        <taxon>Pseudomonadota</taxon>
        <taxon>Gammaproteobacteria</taxon>
        <taxon>Moraxellales</taxon>
        <taxon>Moraxellaceae</taxon>
        <taxon>Acinetobacter</taxon>
    </lineage>
</organism>
<evidence type="ECO:0000259" key="1">
    <source>
        <dbReference type="PROSITE" id="PS51186"/>
    </source>
</evidence>